<dbReference type="KEGG" id="sep:SE_1755"/>
<dbReference type="KEGG" id="sep:SE_1664"/>
<sequence length="37" mass="4037">MMIIGGRALFGRGAPLGLPNSDKLRMPINLTWESEHG</sequence>
<organism evidence="3 6">
    <name type="scientific">Staphylococcus epidermidis (strain ATCC 12228 / FDA PCI 1200)</name>
    <dbReference type="NCBI Taxonomy" id="176280"/>
    <lineage>
        <taxon>Bacteria</taxon>
        <taxon>Bacillati</taxon>
        <taxon>Bacillota</taxon>
        <taxon>Bacilli</taxon>
        <taxon>Bacillales</taxon>
        <taxon>Staphylococcaceae</taxon>
        <taxon>Staphylococcus</taxon>
    </lineage>
</organism>
<dbReference type="EMBL" id="AE015929">
    <property type="protein sequence ID" value="AAO05946.1"/>
    <property type="molecule type" value="Genomic_DNA"/>
</dbReference>
<evidence type="ECO:0000313" key="6">
    <source>
        <dbReference type="Proteomes" id="UP000001411"/>
    </source>
</evidence>
<dbReference type="EMBL" id="AE015929">
    <property type="protein sequence ID" value="AAO05263.1"/>
    <property type="molecule type" value="Genomic_DNA"/>
</dbReference>
<dbReference type="EMBL" id="AE015929">
    <property type="protein sequence ID" value="AAO05396.1"/>
    <property type="molecule type" value="Genomic_DNA"/>
</dbReference>
<dbReference type="KEGG" id="sep:SE_1544"/>
<evidence type="ECO:0000313" key="5">
    <source>
        <dbReference type="EMBL" id="AAO05946.1"/>
    </source>
</evidence>
<protein>
    <submittedName>
        <fullName evidence="3">Uncharacterized protein</fullName>
    </submittedName>
</protein>
<dbReference type="KEGG" id="sep:SE_2265"/>
<gene>
    <name evidence="1" type="ordered locus">SE_1544</name>
    <name evidence="2" type="ordered locus">SE_1664</name>
    <name evidence="3" type="ordered locus">SE_1755</name>
    <name evidence="4" type="ordered locus">SE_2265</name>
    <name evidence="5" type="ordered locus">SE_2304</name>
</gene>
<reference evidence="3" key="1">
    <citation type="submission" date="2002-11" db="EMBL/GenBank/DDBJ databases">
        <authorList>
            <person name="Zhang Y."/>
            <person name="Ren S."/>
            <person name="Li H."/>
            <person name="Fu G."/>
            <person name="Lu L."/>
            <person name="Lu G."/>
            <person name="Jia J."/>
            <person name="Tu Y."/>
            <person name="Qin Z."/>
            <person name="Chen Z."/>
            <person name="Wen Y."/>
        </authorList>
    </citation>
    <scope>NUCLEOTIDE SEQUENCE</scope>
    <source>
        <strain evidence="3">ATCC 12228</strain>
    </source>
</reference>
<dbReference type="EMBL" id="AE015929">
    <property type="protein sequence ID" value="AAO05143.1"/>
    <property type="molecule type" value="Genomic_DNA"/>
</dbReference>
<dbReference type="EMBL" id="AE015929">
    <property type="protein sequence ID" value="AAO05907.1"/>
    <property type="molecule type" value="Genomic_DNA"/>
</dbReference>
<name>A0A0H2VHP2_STAES</name>
<dbReference type="AlphaFoldDB" id="A0A0H2VHP2"/>
<accession>A0A0H2VHP2</accession>
<proteinExistence type="predicted"/>
<dbReference type="HOGENOM" id="CLU_3386768_0_0_9"/>
<evidence type="ECO:0000313" key="2">
    <source>
        <dbReference type="EMBL" id="AAO05263.1"/>
    </source>
</evidence>
<reference evidence="3 6" key="2">
    <citation type="journal article" date="2003" name="Mol. Microbiol.">
        <title>Genome-based analysis of virulence genes in a non-biofilm-forming Staphylococcus epidermidis strain (ATCC 12228).</title>
        <authorList>
            <person name="Zhang Y.Q."/>
            <person name="Ren S.X."/>
            <person name="Li H.L."/>
            <person name="Wang Y.X."/>
            <person name="Fu G."/>
            <person name="Yang J."/>
            <person name="Qin Z.Q."/>
            <person name="Miao Y.G."/>
            <person name="Wang W.Y."/>
            <person name="Chen R.S."/>
            <person name="Shen Y."/>
            <person name="Chen Z."/>
            <person name="Yuan Z.H."/>
            <person name="Zhao G.P."/>
            <person name="Qu D."/>
            <person name="Danchin A."/>
            <person name="Wen Y.M."/>
        </authorList>
    </citation>
    <scope>NUCLEOTIDE SEQUENCE [LARGE SCALE GENOMIC DNA]</scope>
    <source>
        <strain evidence="3">ATCC 12228</strain>
        <strain evidence="6">ATCC 12228 / FDA PCI 1200</strain>
    </source>
</reference>
<evidence type="ECO:0000313" key="4">
    <source>
        <dbReference type="EMBL" id="AAO05907.1"/>
    </source>
</evidence>
<evidence type="ECO:0000313" key="3">
    <source>
        <dbReference type="EMBL" id="AAO05396.1"/>
    </source>
</evidence>
<dbReference type="KEGG" id="sep:SE_2304"/>
<dbReference type="Proteomes" id="UP000001411">
    <property type="component" value="Chromosome"/>
</dbReference>
<evidence type="ECO:0000313" key="1">
    <source>
        <dbReference type="EMBL" id="AAO05143.1"/>
    </source>
</evidence>